<reference evidence="3 4" key="1">
    <citation type="submission" date="2018-06" db="EMBL/GenBank/DDBJ databases">
        <authorList>
            <consortium name="Pathogen Informatics"/>
            <person name="Doyle S."/>
        </authorList>
    </citation>
    <scope>NUCLEOTIDE SEQUENCE [LARGE SCALE GENOMIC DNA]</scope>
    <source>
        <strain evidence="3 4">NCTC13148</strain>
    </source>
</reference>
<dbReference type="InterPro" id="IPR027417">
    <property type="entry name" value="P-loop_NTPase"/>
</dbReference>
<dbReference type="InterPro" id="IPR001584">
    <property type="entry name" value="Integrase_cat-core"/>
</dbReference>
<dbReference type="NCBIfam" id="NF006616">
    <property type="entry name" value="PRK09183.1"/>
    <property type="match status" value="1"/>
</dbReference>
<dbReference type="EMBL" id="UGET01000004">
    <property type="protein sequence ID" value="STL73085.1"/>
    <property type="molecule type" value="Genomic_DNA"/>
</dbReference>
<evidence type="ECO:0000313" key="4">
    <source>
        <dbReference type="Proteomes" id="UP000254255"/>
    </source>
</evidence>
<gene>
    <name evidence="3" type="ORF">NCTC13148_01592</name>
</gene>
<keyword evidence="3" id="KW-0547">Nucleotide-binding</keyword>
<feature type="domain" description="Integrase catalytic" evidence="2">
    <location>
        <begin position="1"/>
        <end position="173"/>
    </location>
</feature>
<dbReference type="FunFam" id="3.40.50.300:FF:000606">
    <property type="entry name" value="IS100 transposase orfB"/>
    <property type="match status" value="1"/>
</dbReference>
<accession>A0A377BQS6</accession>
<dbReference type="InterPro" id="IPR012337">
    <property type="entry name" value="RNaseH-like_sf"/>
</dbReference>
<comment type="similarity">
    <text evidence="1">Belongs to the IS21/IS1162 putative ATP-binding protein family.</text>
</comment>
<name>A0A377BQS6_ECOLX</name>
<dbReference type="PANTHER" id="PTHR35004:SF6">
    <property type="entry name" value="TRANSPOSASE"/>
    <property type="match status" value="1"/>
</dbReference>
<dbReference type="Gene3D" id="3.40.50.300">
    <property type="entry name" value="P-loop containing nucleotide triphosphate hydrolases"/>
    <property type="match status" value="1"/>
</dbReference>
<organism evidence="3 4">
    <name type="scientific">Escherichia coli</name>
    <dbReference type="NCBI Taxonomy" id="562"/>
    <lineage>
        <taxon>Bacteria</taxon>
        <taxon>Pseudomonadati</taxon>
        <taxon>Pseudomonadota</taxon>
        <taxon>Gammaproteobacteria</taxon>
        <taxon>Enterobacterales</taxon>
        <taxon>Enterobacteriaceae</taxon>
        <taxon>Escherichia</taxon>
    </lineage>
</organism>
<dbReference type="NCBIfam" id="NF033546">
    <property type="entry name" value="transpos_IS21"/>
    <property type="match status" value="1"/>
</dbReference>
<dbReference type="PANTHER" id="PTHR35004">
    <property type="entry name" value="TRANSPOSASE RV3428C-RELATED"/>
    <property type="match status" value="1"/>
</dbReference>
<dbReference type="CDD" id="cd00009">
    <property type="entry name" value="AAA"/>
    <property type="match status" value="1"/>
</dbReference>
<dbReference type="InterPro" id="IPR047661">
    <property type="entry name" value="IstB"/>
</dbReference>
<proteinExistence type="inferred from homology"/>
<dbReference type="Pfam" id="PF00665">
    <property type="entry name" value="rve"/>
    <property type="match status" value="1"/>
</dbReference>
<sequence length="477" mass="55048">MQVDWGTMRNGRSPLHVFVAVLGYSRMLYIEFTDNMRYDTLETCHRNAFRFFGGVPREVLYDNMKTVVLQRDAYQTGQHRFHPSLWQFGKEMGFSPRLCRPFRAQTKGKVERMVQYTRNSFYIPLMTRLRPMGITVDVETANRHGLRWLHDVANQRKHETIQARPCDRWLEEQQSMLALPPEKKEYDVHPGENLVNFDKHPLHHPLSIYDSFCRGVGVMMELQHQRLMALAGQLQLESLISAAPALSQQAVDQEWSYMDFLEHLLHEEKLARHQRKQAMYTRMAAFPAVKTFEEYDFTFATGAPQKQLQSLRSLSFIERNENIVLLGPSGVGKTHLAIAMGYEAVRAGIKVRFTTAADLLLQLSTAQRQGRYKTTLQRGVMAPRLLIIDEIGYLPFSQEEAKLFFQVIAKRYEKSAMILTSNLPFGQWDQTFAGDAALTSAMLDRILHHSHVVQIKGESYRLRQKRKAGVIAEANPE</sequence>
<dbReference type="GO" id="GO:0005524">
    <property type="term" value="F:ATP binding"/>
    <property type="evidence" value="ECO:0007669"/>
    <property type="project" value="UniProtKB-KW"/>
</dbReference>
<protein>
    <submittedName>
        <fullName evidence="3">Insertion sequence IS100, ATP-binding protein</fullName>
    </submittedName>
</protein>
<dbReference type="Gene3D" id="3.30.420.10">
    <property type="entry name" value="Ribonuclease H-like superfamily/Ribonuclease H"/>
    <property type="match status" value="1"/>
</dbReference>
<evidence type="ECO:0000259" key="2">
    <source>
        <dbReference type="PROSITE" id="PS50994"/>
    </source>
</evidence>
<dbReference type="PROSITE" id="PS50994">
    <property type="entry name" value="INTEGRASE"/>
    <property type="match status" value="1"/>
</dbReference>
<dbReference type="InterPro" id="IPR036397">
    <property type="entry name" value="RNaseH_sf"/>
</dbReference>
<dbReference type="AlphaFoldDB" id="A0A377BQS6"/>
<dbReference type="NCBIfam" id="NF038214">
    <property type="entry name" value="IS21_help_AAA"/>
    <property type="match status" value="1"/>
</dbReference>
<dbReference type="GO" id="GO:0003676">
    <property type="term" value="F:nucleic acid binding"/>
    <property type="evidence" value="ECO:0007669"/>
    <property type="project" value="InterPro"/>
</dbReference>
<evidence type="ECO:0000313" key="3">
    <source>
        <dbReference type="EMBL" id="STL73085.1"/>
    </source>
</evidence>
<dbReference type="SMART" id="SM00382">
    <property type="entry name" value="AAA"/>
    <property type="match status" value="1"/>
</dbReference>
<dbReference type="InterPro" id="IPR002611">
    <property type="entry name" value="IstB_ATP-bd"/>
</dbReference>
<keyword evidence="3" id="KW-0067">ATP-binding</keyword>
<dbReference type="Proteomes" id="UP000254255">
    <property type="component" value="Unassembled WGS sequence"/>
</dbReference>
<dbReference type="GO" id="GO:0015074">
    <property type="term" value="P:DNA integration"/>
    <property type="evidence" value="ECO:0007669"/>
    <property type="project" value="InterPro"/>
</dbReference>
<dbReference type="SUPFAM" id="SSF53098">
    <property type="entry name" value="Ribonuclease H-like"/>
    <property type="match status" value="1"/>
</dbReference>
<dbReference type="InterPro" id="IPR003593">
    <property type="entry name" value="AAA+_ATPase"/>
</dbReference>
<evidence type="ECO:0000256" key="1">
    <source>
        <dbReference type="ARBA" id="ARBA00008059"/>
    </source>
</evidence>
<dbReference type="SUPFAM" id="SSF52540">
    <property type="entry name" value="P-loop containing nucleoside triphosphate hydrolases"/>
    <property type="match status" value="1"/>
</dbReference>
<dbReference type="Pfam" id="PF01695">
    <property type="entry name" value="IstB_IS21"/>
    <property type="match status" value="1"/>
</dbReference>